<evidence type="ECO:0000313" key="4">
    <source>
        <dbReference type="Proteomes" id="UP001335665"/>
    </source>
</evidence>
<gene>
    <name evidence="3" type="ORF">PS396_09220</name>
</gene>
<dbReference type="RefSeq" id="WP_331192619.1">
    <property type="nucleotide sequence ID" value="NZ_JAQSEO010000050.1"/>
</dbReference>
<evidence type="ECO:0008006" key="5">
    <source>
        <dbReference type="Google" id="ProtNLM"/>
    </source>
</evidence>
<feature type="transmembrane region" description="Helical" evidence="2">
    <location>
        <begin position="6"/>
        <end position="27"/>
    </location>
</feature>
<reference evidence="3 4" key="1">
    <citation type="submission" date="2023-02" db="EMBL/GenBank/DDBJ databases">
        <title>The predominant lactic acid bacteria and yeasts involved in the spontaneous fermentation of millet during the production of the traditional porridge Hausa koko in Ghana.</title>
        <authorList>
            <person name="Atter A."/>
            <person name="Diaz M."/>
        </authorList>
    </citation>
    <scope>NUCLEOTIDE SEQUENCE [LARGE SCALE GENOMIC DNA]</scope>
    <source>
        <strain evidence="3 4">FI11552</strain>
    </source>
</reference>
<comment type="caution">
    <text evidence="3">The sequence shown here is derived from an EMBL/GenBank/DDBJ whole genome shotgun (WGS) entry which is preliminary data.</text>
</comment>
<keyword evidence="2" id="KW-0472">Membrane</keyword>
<organism evidence="3 4">
    <name type="scientific">Limosilactobacillus pontis</name>
    <dbReference type="NCBI Taxonomy" id="35787"/>
    <lineage>
        <taxon>Bacteria</taxon>
        <taxon>Bacillati</taxon>
        <taxon>Bacillota</taxon>
        <taxon>Bacilli</taxon>
        <taxon>Lactobacillales</taxon>
        <taxon>Lactobacillaceae</taxon>
        <taxon>Limosilactobacillus</taxon>
    </lineage>
</organism>
<feature type="coiled-coil region" evidence="1">
    <location>
        <begin position="57"/>
        <end position="91"/>
    </location>
</feature>
<dbReference type="EMBL" id="JAQSFA010000051">
    <property type="protein sequence ID" value="MEE6701931.1"/>
    <property type="molecule type" value="Genomic_DNA"/>
</dbReference>
<keyword evidence="4" id="KW-1185">Reference proteome</keyword>
<evidence type="ECO:0000313" key="3">
    <source>
        <dbReference type="EMBL" id="MEE6701931.1"/>
    </source>
</evidence>
<protein>
    <recommendedName>
        <fullName evidence="5">Holin</fullName>
    </recommendedName>
</protein>
<dbReference type="Proteomes" id="UP001335665">
    <property type="component" value="Unassembled WGS sequence"/>
</dbReference>
<keyword evidence="2" id="KW-1133">Transmembrane helix</keyword>
<sequence length="108" mass="12162">MPHGMFGLDWGEVVSLGTLIVVVLNYIKTSISNTAHESNRKDMEDLKDKLTDFKLSVGELSGLLKQLNRDLANLTKRVNRHGDEIDEIKIDVAKIKERLGINDDENSK</sequence>
<keyword evidence="2" id="KW-0812">Transmembrane</keyword>
<name>A0ABU7SW76_9LACO</name>
<proteinExistence type="predicted"/>
<evidence type="ECO:0000256" key="2">
    <source>
        <dbReference type="SAM" id="Phobius"/>
    </source>
</evidence>
<keyword evidence="1" id="KW-0175">Coiled coil</keyword>
<evidence type="ECO:0000256" key="1">
    <source>
        <dbReference type="SAM" id="Coils"/>
    </source>
</evidence>
<accession>A0ABU7SW76</accession>